<feature type="region of interest" description="Disordered" evidence="6">
    <location>
        <begin position="469"/>
        <end position="488"/>
    </location>
</feature>
<dbReference type="EC" id="2.7.13.3" evidence="2"/>
<evidence type="ECO:0000313" key="9">
    <source>
        <dbReference type="Proteomes" id="UP000292459"/>
    </source>
</evidence>
<keyword evidence="3" id="KW-0597">Phosphoprotein</keyword>
<keyword evidence="9" id="KW-1185">Reference proteome</keyword>
<dbReference type="PROSITE" id="PS50109">
    <property type="entry name" value="HIS_KIN"/>
    <property type="match status" value="1"/>
</dbReference>
<evidence type="ECO:0000256" key="5">
    <source>
        <dbReference type="ARBA" id="ARBA00023012"/>
    </source>
</evidence>
<evidence type="ECO:0000256" key="4">
    <source>
        <dbReference type="ARBA" id="ARBA00022777"/>
    </source>
</evidence>
<name>A0A4Q7E7U1_9CYAN</name>
<dbReference type="Gene3D" id="3.30.565.10">
    <property type="entry name" value="Histidine kinase-like ATPase, C-terminal domain"/>
    <property type="match status" value="1"/>
</dbReference>
<dbReference type="PANTHER" id="PTHR43065">
    <property type="entry name" value="SENSOR HISTIDINE KINASE"/>
    <property type="match status" value="1"/>
</dbReference>
<evidence type="ECO:0000313" key="8">
    <source>
        <dbReference type="EMBL" id="RZM78588.1"/>
    </source>
</evidence>
<proteinExistence type="predicted"/>
<comment type="catalytic activity">
    <reaction evidence="1">
        <text>ATP + protein L-histidine = ADP + protein N-phospho-L-histidine.</text>
        <dbReference type="EC" id="2.7.13.3"/>
    </reaction>
</comment>
<keyword evidence="8" id="KW-0547">Nucleotide-binding</keyword>
<dbReference type="OrthoDB" id="9773246at2"/>
<dbReference type="RefSeq" id="WP_052288612.1">
    <property type="nucleotide sequence ID" value="NZ_QVFV01000002.1"/>
</dbReference>
<feature type="domain" description="Histidine kinase" evidence="7">
    <location>
        <begin position="175"/>
        <end position="471"/>
    </location>
</feature>
<dbReference type="SUPFAM" id="SSF47384">
    <property type="entry name" value="Homodimeric domain of signal transducing histidine kinase"/>
    <property type="match status" value="1"/>
</dbReference>
<dbReference type="AlphaFoldDB" id="A0A4Q7E7U1"/>
<reference evidence="8 9" key="1">
    <citation type="submission" date="2018-11" db="EMBL/GenBank/DDBJ databases">
        <title>Whole genome sequencing of an environmental sample.</title>
        <authorList>
            <person name="Sarangi A.N."/>
            <person name="Singh D."/>
            <person name="Tripathy S."/>
        </authorList>
    </citation>
    <scope>NUCLEOTIDE SEQUENCE [LARGE SCALE GENOMIC DNA]</scope>
    <source>
        <strain evidence="8 9">Lakshadweep</strain>
    </source>
</reference>
<dbReference type="Gene3D" id="1.10.287.130">
    <property type="match status" value="1"/>
</dbReference>
<sequence>MDDLRIDSTLENLQLHHFGVKPATLGSVIFQALERDPVLPGVILLARDGRLQGVISRRHFLEVISQPYGRELFLQRSVATLHRFITHNYLRLSGTTKITEAAQHAIARPSDLLYEPIVVESQRSPTQPFYLLDVHDLLQAQSTVHQLTTNLLAEKTRAERMQSEKMAALGKMMAGVAHEIRNPVNFIWGNLNYFEEYTEDLITLIQAYEEESISQSDSLRKIKKSIDLDYILRDLPQLLQSMKTGTDRLRNLVTSLRTFARMDELQRDLIDIHQSLDSTLQILNNRLKEGVTVHKQYADSLPEVSCFSGQMGQVFMNIISNAIDALLAHQAALSQSADGSTNRESASPLSRVADTWQPCITLTTHQCDRLPAEITRNMQEPPLTDTAWISIRIRDNGPGIPAAIQSKVFDDFFTTKPAGDGTGLGLPITRQIVTEKHGGHLILRSPIPSSDHTASPSMPGTEFEIFLPTQVDPPSKATARSPDLAHWA</sequence>
<evidence type="ECO:0000259" key="7">
    <source>
        <dbReference type="PROSITE" id="PS50109"/>
    </source>
</evidence>
<accession>A0A4Q7E7U1</accession>
<keyword evidence="8" id="KW-0067">ATP-binding</keyword>
<dbReference type="CDD" id="cd00082">
    <property type="entry name" value="HisKA"/>
    <property type="match status" value="1"/>
</dbReference>
<comment type="caution">
    <text evidence="8">The sequence shown here is derived from an EMBL/GenBank/DDBJ whole genome shotgun (WGS) entry which is preliminary data.</text>
</comment>
<dbReference type="GO" id="GO:0005524">
    <property type="term" value="F:ATP binding"/>
    <property type="evidence" value="ECO:0007669"/>
    <property type="project" value="UniProtKB-KW"/>
</dbReference>
<dbReference type="InterPro" id="IPR004358">
    <property type="entry name" value="Sig_transdc_His_kin-like_C"/>
</dbReference>
<keyword evidence="5" id="KW-0902">Two-component regulatory system</keyword>
<keyword evidence="4" id="KW-0418">Kinase</keyword>
<evidence type="ECO:0000256" key="3">
    <source>
        <dbReference type="ARBA" id="ARBA00022553"/>
    </source>
</evidence>
<evidence type="ECO:0000256" key="6">
    <source>
        <dbReference type="SAM" id="MobiDB-lite"/>
    </source>
</evidence>
<keyword evidence="4" id="KW-0808">Transferase</keyword>
<dbReference type="InterPro" id="IPR003661">
    <property type="entry name" value="HisK_dim/P_dom"/>
</dbReference>
<organism evidence="8 9">
    <name type="scientific">Leptolyngbya iicbica LK</name>
    <dbReference type="NCBI Taxonomy" id="2294035"/>
    <lineage>
        <taxon>Bacteria</taxon>
        <taxon>Bacillati</taxon>
        <taxon>Cyanobacteriota</taxon>
        <taxon>Cyanophyceae</taxon>
        <taxon>Leptolyngbyales</taxon>
        <taxon>Leptolyngbyaceae</taxon>
        <taxon>Leptolyngbya group</taxon>
        <taxon>Leptolyngbya</taxon>
        <taxon>Leptolyngbya iicbica</taxon>
    </lineage>
</organism>
<evidence type="ECO:0000256" key="2">
    <source>
        <dbReference type="ARBA" id="ARBA00012438"/>
    </source>
</evidence>
<dbReference type="SUPFAM" id="SSF55874">
    <property type="entry name" value="ATPase domain of HSP90 chaperone/DNA topoisomerase II/histidine kinase"/>
    <property type="match status" value="1"/>
</dbReference>
<dbReference type="Pfam" id="PF02518">
    <property type="entry name" value="HATPase_c"/>
    <property type="match status" value="1"/>
</dbReference>
<dbReference type="SMART" id="SM00387">
    <property type="entry name" value="HATPase_c"/>
    <property type="match status" value="1"/>
</dbReference>
<gene>
    <name evidence="8" type="ORF">DYY88_07195</name>
</gene>
<dbReference type="CDD" id="cd00075">
    <property type="entry name" value="HATPase"/>
    <property type="match status" value="1"/>
</dbReference>
<dbReference type="EMBL" id="QVFV01000002">
    <property type="protein sequence ID" value="RZM78588.1"/>
    <property type="molecule type" value="Genomic_DNA"/>
</dbReference>
<dbReference type="SMART" id="SM00388">
    <property type="entry name" value="HisKA"/>
    <property type="match status" value="1"/>
</dbReference>
<dbReference type="PRINTS" id="PR00344">
    <property type="entry name" value="BCTRLSENSOR"/>
</dbReference>
<evidence type="ECO:0000256" key="1">
    <source>
        <dbReference type="ARBA" id="ARBA00000085"/>
    </source>
</evidence>
<dbReference type="InterPro" id="IPR003594">
    <property type="entry name" value="HATPase_dom"/>
</dbReference>
<protein>
    <recommendedName>
        <fullName evidence="2">histidine kinase</fullName>
        <ecNumber evidence="2">2.7.13.3</ecNumber>
    </recommendedName>
</protein>
<dbReference type="InterPro" id="IPR036890">
    <property type="entry name" value="HATPase_C_sf"/>
</dbReference>
<dbReference type="GO" id="GO:0000155">
    <property type="term" value="F:phosphorelay sensor kinase activity"/>
    <property type="evidence" value="ECO:0007669"/>
    <property type="project" value="InterPro"/>
</dbReference>
<dbReference type="Proteomes" id="UP000292459">
    <property type="component" value="Unassembled WGS sequence"/>
</dbReference>
<dbReference type="PANTHER" id="PTHR43065:SF50">
    <property type="entry name" value="HISTIDINE KINASE"/>
    <property type="match status" value="1"/>
</dbReference>
<dbReference type="InterPro" id="IPR036097">
    <property type="entry name" value="HisK_dim/P_sf"/>
</dbReference>
<dbReference type="InterPro" id="IPR005467">
    <property type="entry name" value="His_kinase_dom"/>
</dbReference>